<sequence>MADLGNVGKTKTGILPYLLLLLLAVIVLFYISYTSFQQNTALRKSTELVSRTQNTINEINMLFANYSSSQADGVQFLITNDSTLLPPIKEYRTLSSQSLNKLRLLMSDNQDQLNRLKQVPKFSEELFTELGTLNTESARLILQSRALRNKVYRIESQLDSLIGIQEAMIDAERTLLRERRQEYESNVTLTPTHILYSALFALGILMFAFTKINMDRKQMDTTGAFLRNILDNTDNIVNFYEPIKNSSNKITDFIIGYTNAQGRKDINVVPDEAIGKRLSEVFPFLTQKEHVAFLAEAIEEDRTVVKEMEYTIDGKSVWFHTTASPLENGVSTTVRNTTLEKEAEQILMALNEKLEQQNRELAQTSGFLQNLVSSFQYIISYFKAIRDENNEIVDFRVLYTNEKIVDLMGRTSDQIEGGLISEEYPFVFENGDFEVYKKVIATGEPEEVERKYVLPKGEFIFCNEISQLDDGVTILSQDITFRKKAEEELKQSKDTLEVQNTILNDAERIAGIGSYNLDLDNGTMKYSDNAYRLFGYKPGDFEPSFERFLSFLNPSDAKRLRNKNVKAIKEKKRTKSKYKVKTRDGKTKYMSSMAHFLEKDGHSYMVGVIRDITAKTLNEQNLKLKNRALKRTNAELESFNRVASHDLQEPLRKIQMFISRLSDFDRDNLSDRGRRYLDKIEDSANRMQLLIRNLLSYSRITDEVINEPIRVNLNGVFEKVLEDFSERINETEAVITVPDLPSIHGTGFQLEQLFSNLVSNSLKYKKHDQVPIINVAYEIVDAKKLDPELNMPKGKYLLISLSDNGIGFEQEQSLKIFELFERLHEKHAYTGTGLGLAICKKIVENHRGHIQANSVPGEGTTFEIYLPYTETQ</sequence>
<keyword evidence="11" id="KW-1185">Reference proteome</keyword>
<dbReference type="EC" id="2.7.13.3" evidence="2"/>
<dbReference type="Pfam" id="PF13426">
    <property type="entry name" value="PAS_9"/>
    <property type="match status" value="2"/>
</dbReference>
<dbReference type="OrthoDB" id="9124519at2"/>
<keyword evidence="6" id="KW-0175">Coiled coil</keyword>
<keyword evidence="7" id="KW-0812">Transmembrane</keyword>
<evidence type="ECO:0000259" key="9">
    <source>
        <dbReference type="PROSITE" id="PS50113"/>
    </source>
</evidence>
<dbReference type="InterPro" id="IPR036097">
    <property type="entry name" value="HisK_dim/P_sf"/>
</dbReference>
<evidence type="ECO:0000256" key="6">
    <source>
        <dbReference type="SAM" id="Coils"/>
    </source>
</evidence>
<dbReference type="InterPro" id="IPR035965">
    <property type="entry name" value="PAS-like_dom_sf"/>
</dbReference>
<keyword evidence="3" id="KW-0597">Phosphoprotein</keyword>
<evidence type="ECO:0000256" key="3">
    <source>
        <dbReference type="ARBA" id="ARBA00022553"/>
    </source>
</evidence>
<keyword evidence="7" id="KW-0472">Membrane</keyword>
<dbReference type="Gene3D" id="1.10.287.130">
    <property type="match status" value="1"/>
</dbReference>
<feature type="coiled-coil region" evidence="6">
    <location>
        <begin position="336"/>
        <end position="371"/>
    </location>
</feature>
<dbReference type="PRINTS" id="PR00344">
    <property type="entry name" value="BCTRLSENSOR"/>
</dbReference>
<dbReference type="InterPro" id="IPR005467">
    <property type="entry name" value="His_kinase_dom"/>
</dbReference>
<dbReference type="InterPro" id="IPR036890">
    <property type="entry name" value="HATPase_C_sf"/>
</dbReference>
<reference evidence="10 11" key="1">
    <citation type="submission" date="2018-08" db="EMBL/GenBank/DDBJ databases">
        <title>The reduced genetic potential of extracellular carbohydrate catabolism in Euzebyella marina RN62, a Flavobacteriia bacterium isolated from the hadal water.</title>
        <authorList>
            <person name="Xue C."/>
        </authorList>
    </citation>
    <scope>NUCLEOTIDE SEQUENCE [LARGE SCALE GENOMIC DNA]</scope>
    <source>
        <strain evidence="10 11">RN62</strain>
    </source>
</reference>
<evidence type="ECO:0000313" key="11">
    <source>
        <dbReference type="Proteomes" id="UP000276309"/>
    </source>
</evidence>
<feature type="transmembrane region" description="Helical" evidence="7">
    <location>
        <begin position="14"/>
        <end position="33"/>
    </location>
</feature>
<dbReference type="Pfam" id="PF08447">
    <property type="entry name" value="PAS_3"/>
    <property type="match status" value="1"/>
</dbReference>
<dbReference type="InterPro" id="IPR000700">
    <property type="entry name" value="PAS-assoc_C"/>
</dbReference>
<feature type="domain" description="PAC" evidence="9">
    <location>
        <begin position="574"/>
        <end position="624"/>
    </location>
</feature>
<evidence type="ECO:0000256" key="7">
    <source>
        <dbReference type="SAM" id="Phobius"/>
    </source>
</evidence>
<evidence type="ECO:0000313" key="10">
    <source>
        <dbReference type="EMBL" id="AYN68916.1"/>
    </source>
</evidence>
<evidence type="ECO:0000256" key="5">
    <source>
        <dbReference type="ARBA" id="ARBA00022777"/>
    </source>
</evidence>
<dbReference type="SMART" id="SM00387">
    <property type="entry name" value="HATPase_c"/>
    <property type="match status" value="1"/>
</dbReference>
<dbReference type="CDD" id="cd00082">
    <property type="entry name" value="HisKA"/>
    <property type="match status" value="1"/>
</dbReference>
<evidence type="ECO:0000256" key="1">
    <source>
        <dbReference type="ARBA" id="ARBA00000085"/>
    </source>
</evidence>
<dbReference type="InterPro" id="IPR007891">
    <property type="entry name" value="CHASE3"/>
</dbReference>
<dbReference type="EMBL" id="CP032050">
    <property type="protein sequence ID" value="AYN68916.1"/>
    <property type="molecule type" value="Genomic_DNA"/>
</dbReference>
<dbReference type="InterPro" id="IPR000014">
    <property type="entry name" value="PAS"/>
</dbReference>
<dbReference type="NCBIfam" id="TIGR00229">
    <property type="entry name" value="sensory_box"/>
    <property type="match status" value="1"/>
</dbReference>
<accession>A0A3G2L9I4</accession>
<keyword evidence="4" id="KW-0808">Transferase</keyword>
<dbReference type="RefSeq" id="WP_121849927.1">
    <property type="nucleotide sequence ID" value="NZ_CP032050.1"/>
</dbReference>
<keyword evidence="7" id="KW-1133">Transmembrane helix</keyword>
<name>A0A3G2L9I4_9FLAO</name>
<dbReference type="SUPFAM" id="SSF55874">
    <property type="entry name" value="ATPase domain of HSP90 chaperone/DNA topoisomerase II/histidine kinase"/>
    <property type="match status" value="1"/>
</dbReference>
<dbReference type="InterPro" id="IPR003594">
    <property type="entry name" value="HATPase_dom"/>
</dbReference>
<dbReference type="InterPro" id="IPR004358">
    <property type="entry name" value="Sig_transdc_His_kin-like_C"/>
</dbReference>
<protein>
    <recommendedName>
        <fullName evidence="2">histidine kinase</fullName>
        <ecNumber evidence="2">2.7.13.3</ecNumber>
    </recommendedName>
</protein>
<gene>
    <name evidence="10" type="ORF">D1013_16790</name>
</gene>
<dbReference type="CDD" id="cd00130">
    <property type="entry name" value="PAS"/>
    <property type="match status" value="1"/>
</dbReference>
<dbReference type="PROSITE" id="PS50109">
    <property type="entry name" value="HIS_KIN"/>
    <property type="match status" value="1"/>
</dbReference>
<dbReference type="PROSITE" id="PS50113">
    <property type="entry name" value="PAC"/>
    <property type="match status" value="1"/>
</dbReference>
<dbReference type="SMART" id="SM00388">
    <property type="entry name" value="HisKA"/>
    <property type="match status" value="1"/>
</dbReference>
<dbReference type="AlphaFoldDB" id="A0A3G2L9I4"/>
<dbReference type="PANTHER" id="PTHR43304:SF1">
    <property type="entry name" value="PAC DOMAIN-CONTAINING PROTEIN"/>
    <property type="match status" value="1"/>
</dbReference>
<dbReference type="Pfam" id="PF02518">
    <property type="entry name" value="HATPase_c"/>
    <property type="match status" value="1"/>
</dbReference>
<evidence type="ECO:0000259" key="8">
    <source>
        <dbReference type="PROSITE" id="PS50109"/>
    </source>
</evidence>
<dbReference type="InterPro" id="IPR052162">
    <property type="entry name" value="Sensor_kinase/Photoreceptor"/>
</dbReference>
<keyword evidence="5" id="KW-0418">Kinase</keyword>
<dbReference type="PANTHER" id="PTHR43304">
    <property type="entry name" value="PHYTOCHROME-LIKE PROTEIN CPH1"/>
    <property type="match status" value="1"/>
</dbReference>
<dbReference type="InterPro" id="IPR013655">
    <property type="entry name" value="PAS_fold_3"/>
</dbReference>
<organism evidence="10 11">
    <name type="scientific">Euzebyella marina</name>
    <dbReference type="NCBI Taxonomy" id="1761453"/>
    <lineage>
        <taxon>Bacteria</taxon>
        <taxon>Pseudomonadati</taxon>
        <taxon>Bacteroidota</taxon>
        <taxon>Flavobacteriia</taxon>
        <taxon>Flavobacteriales</taxon>
        <taxon>Flavobacteriaceae</taxon>
        <taxon>Euzebyella</taxon>
    </lineage>
</organism>
<dbReference type="Pfam" id="PF00512">
    <property type="entry name" value="HisKA"/>
    <property type="match status" value="1"/>
</dbReference>
<evidence type="ECO:0000256" key="4">
    <source>
        <dbReference type="ARBA" id="ARBA00022679"/>
    </source>
</evidence>
<dbReference type="Proteomes" id="UP000276309">
    <property type="component" value="Chromosome"/>
</dbReference>
<feature type="transmembrane region" description="Helical" evidence="7">
    <location>
        <begin position="187"/>
        <end position="209"/>
    </location>
</feature>
<dbReference type="Pfam" id="PF05227">
    <property type="entry name" value="CHASE3"/>
    <property type="match status" value="1"/>
</dbReference>
<dbReference type="InterPro" id="IPR003661">
    <property type="entry name" value="HisK_dim/P_dom"/>
</dbReference>
<comment type="catalytic activity">
    <reaction evidence="1">
        <text>ATP + protein L-histidine = ADP + protein N-phospho-L-histidine.</text>
        <dbReference type="EC" id="2.7.13.3"/>
    </reaction>
</comment>
<feature type="domain" description="Histidine kinase" evidence="8">
    <location>
        <begin position="642"/>
        <end position="870"/>
    </location>
</feature>
<dbReference type="GO" id="GO:0000155">
    <property type="term" value="F:phosphorelay sensor kinase activity"/>
    <property type="evidence" value="ECO:0007669"/>
    <property type="project" value="InterPro"/>
</dbReference>
<dbReference type="Gene3D" id="3.30.565.10">
    <property type="entry name" value="Histidine kinase-like ATPase, C-terminal domain"/>
    <property type="match status" value="1"/>
</dbReference>
<dbReference type="SUPFAM" id="SSF47384">
    <property type="entry name" value="Homodimeric domain of signal transducing histidine kinase"/>
    <property type="match status" value="1"/>
</dbReference>
<proteinExistence type="predicted"/>
<dbReference type="Gene3D" id="3.30.450.20">
    <property type="entry name" value="PAS domain"/>
    <property type="match status" value="3"/>
</dbReference>
<dbReference type="KEGG" id="emar:D1013_16790"/>
<dbReference type="SUPFAM" id="SSF55785">
    <property type="entry name" value="PYP-like sensor domain (PAS domain)"/>
    <property type="match status" value="3"/>
</dbReference>
<evidence type="ECO:0000256" key="2">
    <source>
        <dbReference type="ARBA" id="ARBA00012438"/>
    </source>
</evidence>